<feature type="transmembrane region" description="Helical" evidence="1">
    <location>
        <begin position="91"/>
        <end position="112"/>
    </location>
</feature>
<feature type="transmembrane region" description="Helical" evidence="1">
    <location>
        <begin position="262"/>
        <end position="282"/>
    </location>
</feature>
<accession>A0A1F5J8J6</accession>
<sequence length="283" mass="31243">MSHLPFTILAYFLNSVSVTTNKLLLNKAIPDPFLYIFYVSVFSLIILPAIIFIPTPTPQAFLAVSLSTILWTMGAYFMYRALKLGQMSRVIPVIGTLISLILLFAAVKTVTISQTQTLAVTILIFGMIAITVFDWTGKFKRLEAVFEVISAVFFAISYIFLRQAYTLGNFLTILVWGRVVLVPLVLYIFLAPILRKRIIGNQFNIRLIFFGGQLAGGASELLLTFSISLANPALVNSLQGVQYVFLLIFGKPLGEKYSKLQLLSKILGIILIGTGLYLLAAAG</sequence>
<feature type="transmembrane region" description="Helical" evidence="1">
    <location>
        <begin position="6"/>
        <end position="25"/>
    </location>
</feature>
<feature type="transmembrane region" description="Helical" evidence="1">
    <location>
        <begin position="144"/>
        <end position="161"/>
    </location>
</feature>
<keyword evidence="1" id="KW-0812">Transmembrane</keyword>
<keyword evidence="1" id="KW-0472">Membrane</keyword>
<reference evidence="2 3" key="1">
    <citation type="journal article" date="2016" name="Nat. Commun.">
        <title>Thousands of microbial genomes shed light on interconnected biogeochemical processes in an aquifer system.</title>
        <authorList>
            <person name="Anantharaman K."/>
            <person name="Brown C.T."/>
            <person name="Hug L.A."/>
            <person name="Sharon I."/>
            <person name="Castelle C.J."/>
            <person name="Probst A.J."/>
            <person name="Thomas B.C."/>
            <person name="Singh A."/>
            <person name="Wilkins M.J."/>
            <person name="Karaoz U."/>
            <person name="Brodie E.L."/>
            <person name="Williams K.H."/>
            <person name="Hubbard S.S."/>
            <person name="Banfield J.F."/>
        </authorList>
    </citation>
    <scope>NUCLEOTIDE SEQUENCE [LARGE SCALE GENOMIC DNA]</scope>
</reference>
<proteinExistence type="predicted"/>
<feature type="transmembrane region" description="Helical" evidence="1">
    <location>
        <begin position="59"/>
        <end position="79"/>
    </location>
</feature>
<feature type="transmembrane region" description="Helical" evidence="1">
    <location>
        <begin position="118"/>
        <end position="137"/>
    </location>
</feature>
<organism evidence="2 3">
    <name type="scientific">Candidatus Daviesbacteria bacterium RIFCSPHIGHO2_02_FULL_39_12</name>
    <dbReference type="NCBI Taxonomy" id="1797770"/>
    <lineage>
        <taxon>Bacteria</taxon>
        <taxon>Candidatus Daviesiibacteriota</taxon>
    </lineage>
</organism>
<feature type="transmembrane region" description="Helical" evidence="1">
    <location>
        <begin position="32"/>
        <end position="53"/>
    </location>
</feature>
<dbReference type="AlphaFoldDB" id="A0A1F5J8J6"/>
<gene>
    <name evidence="2" type="ORF">A3C26_00395</name>
</gene>
<comment type="caution">
    <text evidence="2">The sequence shown here is derived from an EMBL/GenBank/DDBJ whole genome shotgun (WGS) entry which is preliminary data.</text>
</comment>
<evidence type="ECO:0008006" key="4">
    <source>
        <dbReference type="Google" id="ProtNLM"/>
    </source>
</evidence>
<feature type="transmembrane region" description="Helical" evidence="1">
    <location>
        <begin position="207"/>
        <end position="227"/>
    </location>
</feature>
<evidence type="ECO:0000313" key="3">
    <source>
        <dbReference type="Proteomes" id="UP000177042"/>
    </source>
</evidence>
<evidence type="ECO:0000313" key="2">
    <source>
        <dbReference type="EMBL" id="OGE24951.1"/>
    </source>
</evidence>
<dbReference type="Proteomes" id="UP000177042">
    <property type="component" value="Unassembled WGS sequence"/>
</dbReference>
<evidence type="ECO:0000256" key="1">
    <source>
        <dbReference type="SAM" id="Phobius"/>
    </source>
</evidence>
<name>A0A1F5J8J6_9BACT</name>
<feature type="transmembrane region" description="Helical" evidence="1">
    <location>
        <begin position="173"/>
        <end position="195"/>
    </location>
</feature>
<keyword evidence="1" id="KW-1133">Transmembrane helix</keyword>
<protein>
    <recommendedName>
        <fullName evidence="4">EamA domain-containing protein</fullName>
    </recommendedName>
</protein>
<dbReference type="EMBL" id="MFCX01000036">
    <property type="protein sequence ID" value="OGE24951.1"/>
    <property type="molecule type" value="Genomic_DNA"/>
</dbReference>